<reference evidence="2" key="1">
    <citation type="journal article" date="2015" name="Nature">
        <title>Complex archaea that bridge the gap between prokaryotes and eukaryotes.</title>
        <authorList>
            <person name="Spang A."/>
            <person name="Saw J.H."/>
            <person name="Jorgensen S.L."/>
            <person name="Zaremba-Niedzwiedzka K."/>
            <person name="Martijn J."/>
            <person name="Lind A.E."/>
            <person name="van Eijk R."/>
            <person name="Schleper C."/>
            <person name="Guy L."/>
            <person name="Ettema T.J."/>
        </authorList>
    </citation>
    <scope>NUCLEOTIDE SEQUENCE</scope>
</reference>
<comment type="caution">
    <text evidence="2">The sequence shown here is derived from an EMBL/GenBank/DDBJ whole genome shotgun (WGS) entry which is preliminary data.</text>
</comment>
<dbReference type="Pfam" id="PF09643">
    <property type="entry name" value="YopX"/>
    <property type="match status" value="1"/>
</dbReference>
<evidence type="ECO:0000259" key="1">
    <source>
        <dbReference type="Pfam" id="PF09643"/>
    </source>
</evidence>
<protein>
    <recommendedName>
        <fullName evidence="1">YopX protein domain-containing protein</fullName>
    </recommendedName>
</protein>
<name>A0A0F9M616_9ZZZZ</name>
<sequence>MREIKFKARDIDLGEWKTFEDLGHIAVYTPFEIREQFEHWRQYTGLKDKNGVEIYGGDILCLGQSEPGVVTWCDWATGFAWVHPGIDPDDIDMSMDGVGTFEAKQLEVIGNIWEHPELLEEAKT</sequence>
<dbReference type="InterPro" id="IPR019096">
    <property type="entry name" value="YopX_protein"/>
</dbReference>
<accession>A0A0F9M616</accession>
<proteinExistence type="predicted"/>
<gene>
    <name evidence="2" type="ORF">LCGC14_1423780</name>
</gene>
<dbReference type="AlphaFoldDB" id="A0A0F9M616"/>
<feature type="domain" description="YopX protein" evidence="1">
    <location>
        <begin position="39"/>
        <end position="120"/>
    </location>
</feature>
<evidence type="ECO:0000313" key="2">
    <source>
        <dbReference type="EMBL" id="KKM72120.1"/>
    </source>
</evidence>
<dbReference type="EMBL" id="LAZR01009526">
    <property type="protein sequence ID" value="KKM72120.1"/>
    <property type="molecule type" value="Genomic_DNA"/>
</dbReference>
<organism evidence="2">
    <name type="scientific">marine sediment metagenome</name>
    <dbReference type="NCBI Taxonomy" id="412755"/>
    <lineage>
        <taxon>unclassified sequences</taxon>
        <taxon>metagenomes</taxon>
        <taxon>ecological metagenomes</taxon>
    </lineage>
</organism>
<dbReference type="InterPro" id="IPR023385">
    <property type="entry name" value="YopX-like_C"/>
</dbReference>
<dbReference type="Gene3D" id="2.30.30.290">
    <property type="entry name" value="YopX-like domains"/>
    <property type="match status" value="1"/>
</dbReference>
<dbReference type="SUPFAM" id="SSF159006">
    <property type="entry name" value="YopX-like"/>
    <property type="match status" value="1"/>
</dbReference>